<feature type="region of interest" description="Disordered" evidence="1">
    <location>
        <begin position="258"/>
        <end position="282"/>
    </location>
</feature>
<proteinExistence type="predicted"/>
<dbReference type="AlphaFoldDB" id="A0A8S9J3K9"/>
<protein>
    <submittedName>
        <fullName evidence="2">Uncharacterized protein</fullName>
    </submittedName>
</protein>
<evidence type="ECO:0000256" key="1">
    <source>
        <dbReference type="SAM" id="MobiDB-lite"/>
    </source>
</evidence>
<sequence>MVDLSICYSEHDVSRCFSEHGGTLLMGCRSWPEPHWRVQEEGLLGLEYCLGGGGVDEIWLWTSWTSFFRETPSRPSWYLIKGRFSFILRQDKSLGLNPEPRGRNLEPGGRNPEAGGSYEKNPKGKKGKSGETSEEGANEKEKESFRKRVFRIPLDKPFEEAYFTHRLWMFFIETRETEEDIRRMFCEAREQIRKRVTLKKKSVIGYGFDPFSCIVYRTMFLVMSKARADLVHASSIRSNKETQLLFSPDPASLECSIRKEARSSSTDNTTCVSLDSAPPPST</sequence>
<feature type="region of interest" description="Disordered" evidence="1">
    <location>
        <begin position="95"/>
        <end position="140"/>
    </location>
</feature>
<accession>A0A8S9J3K9</accession>
<gene>
    <name evidence="2" type="ORF">F2Q70_00002777</name>
</gene>
<comment type="caution">
    <text evidence="2">The sequence shown here is derived from an EMBL/GenBank/DDBJ whole genome shotgun (WGS) entry which is preliminary data.</text>
</comment>
<dbReference type="EMBL" id="QGKY02001015">
    <property type="protein sequence ID" value="KAF2576725.1"/>
    <property type="molecule type" value="Genomic_DNA"/>
</dbReference>
<organism evidence="2">
    <name type="scientific">Brassica cretica</name>
    <name type="common">Mustard</name>
    <dbReference type="NCBI Taxonomy" id="69181"/>
    <lineage>
        <taxon>Eukaryota</taxon>
        <taxon>Viridiplantae</taxon>
        <taxon>Streptophyta</taxon>
        <taxon>Embryophyta</taxon>
        <taxon>Tracheophyta</taxon>
        <taxon>Spermatophyta</taxon>
        <taxon>Magnoliopsida</taxon>
        <taxon>eudicotyledons</taxon>
        <taxon>Gunneridae</taxon>
        <taxon>Pentapetalae</taxon>
        <taxon>rosids</taxon>
        <taxon>malvids</taxon>
        <taxon>Brassicales</taxon>
        <taxon>Brassicaceae</taxon>
        <taxon>Brassiceae</taxon>
        <taxon>Brassica</taxon>
    </lineage>
</organism>
<evidence type="ECO:0000313" key="2">
    <source>
        <dbReference type="EMBL" id="KAF2576725.1"/>
    </source>
</evidence>
<name>A0A8S9J3K9_BRACR</name>
<feature type="compositionally biased region" description="Polar residues" evidence="1">
    <location>
        <begin position="263"/>
        <end position="273"/>
    </location>
</feature>
<reference evidence="2" key="1">
    <citation type="submission" date="2019-12" db="EMBL/GenBank/DDBJ databases">
        <title>Genome sequencing and annotation of Brassica cretica.</title>
        <authorList>
            <person name="Studholme D.J."/>
            <person name="Sarris P.F."/>
        </authorList>
    </citation>
    <scope>NUCLEOTIDE SEQUENCE</scope>
    <source>
        <strain evidence="2">PFS-102/07</strain>
        <tissue evidence="2">Leaf</tissue>
    </source>
</reference>